<comment type="caution">
    <text evidence="2">The sequence shown here is derived from an EMBL/GenBank/DDBJ whole genome shotgun (WGS) entry which is preliminary data.</text>
</comment>
<protein>
    <submittedName>
        <fullName evidence="2">Retrovirus-related Pol polyprotein from transposon TNT 1-94</fullName>
    </submittedName>
</protein>
<proteinExistence type="predicted"/>
<evidence type="ECO:0000259" key="1">
    <source>
        <dbReference type="Pfam" id="PF07727"/>
    </source>
</evidence>
<name>A0A438GKN1_VITVI</name>
<dbReference type="InterPro" id="IPR013103">
    <property type="entry name" value="RVT_2"/>
</dbReference>
<dbReference type="AlphaFoldDB" id="A0A438GKN1"/>
<dbReference type="EMBL" id="QGNW01000407">
    <property type="protein sequence ID" value="RVW72773.1"/>
    <property type="molecule type" value="Genomic_DNA"/>
</dbReference>
<reference evidence="2 3" key="1">
    <citation type="journal article" date="2018" name="PLoS Genet.">
        <title>Population sequencing reveals clonal diversity and ancestral inbreeding in the grapevine cultivar Chardonnay.</title>
        <authorList>
            <person name="Roach M.J."/>
            <person name="Johnson D.L."/>
            <person name="Bohlmann J."/>
            <person name="van Vuuren H.J."/>
            <person name="Jones S.J."/>
            <person name="Pretorius I.S."/>
            <person name="Schmidt S.A."/>
            <person name="Borneman A.R."/>
        </authorList>
    </citation>
    <scope>NUCLEOTIDE SEQUENCE [LARGE SCALE GENOMIC DNA]</scope>
    <source>
        <strain evidence="3">cv. Chardonnay</strain>
        <tissue evidence="2">Leaf</tissue>
    </source>
</reference>
<organism evidence="2 3">
    <name type="scientific">Vitis vinifera</name>
    <name type="common">Grape</name>
    <dbReference type="NCBI Taxonomy" id="29760"/>
    <lineage>
        <taxon>Eukaryota</taxon>
        <taxon>Viridiplantae</taxon>
        <taxon>Streptophyta</taxon>
        <taxon>Embryophyta</taxon>
        <taxon>Tracheophyta</taxon>
        <taxon>Spermatophyta</taxon>
        <taxon>Magnoliopsida</taxon>
        <taxon>eudicotyledons</taxon>
        <taxon>Gunneridae</taxon>
        <taxon>Pentapetalae</taxon>
        <taxon>rosids</taxon>
        <taxon>Vitales</taxon>
        <taxon>Vitaceae</taxon>
        <taxon>Viteae</taxon>
        <taxon>Vitis</taxon>
    </lineage>
</organism>
<evidence type="ECO:0000313" key="2">
    <source>
        <dbReference type="EMBL" id="RVW72773.1"/>
    </source>
</evidence>
<dbReference type="Proteomes" id="UP000288805">
    <property type="component" value="Unassembled WGS sequence"/>
</dbReference>
<evidence type="ECO:0000313" key="3">
    <source>
        <dbReference type="Proteomes" id="UP000288805"/>
    </source>
</evidence>
<dbReference type="Pfam" id="PF07727">
    <property type="entry name" value="RVT_2"/>
    <property type="match status" value="1"/>
</dbReference>
<sequence length="91" mass="10701">MDYLRKNETWELVTKPKDRKVVGSKWVFKRKQGTLGNEAPRYKARLMAKGFSQNEAHEDLELDQLDVKTTFLHGKLDELIYMQPPEGKMFT</sequence>
<accession>A0A438GKN1</accession>
<feature type="domain" description="Reverse transcriptase Ty1/copia-type" evidence="1">
    <location>
        <begin position="7"/>
        <end position="56"/>
    </location>
</feature>
<gene>
    <name evidence="2" type="primary">POLX_2233</name>
    <name evidence="2" type="ORF">CK203_057301</name>
</gene>